<sequence length="395" mass="44526">MKTYGISLTKSKFLIVYLDSDTAIPASFIETFSPQATIICFSSAEMAWGWIQVGNRADLVIANVDVGGLSVLEKLRLSKIVPAPPVILITKIITSQLQDKARRLTALDVFSIISDIDKLTMRVDYLIQKQAYLHSAARWENVDLPELKIPIWKRVLDVTVSLTVLIMLSPILLVAAILVYIDHPGPVFYSSKRVGKNYKVFDMYKFRSMRPNADKLLADMSAHNIYGTAEASPTDSTRCENCVRAGIPCQQPLFLKEKMICEREYVNAKKAKAMFSKFRNDPRVTRIGSFLRNSSIDELPQLFNILRGDMSLVGNRPLPIYEAERLTTSGHVQRFAAPAGLTGLWQVTKRGKSKGVMSDQERIQLDIQYAEKFSFKTDMTIMLRTVTAVFQQENV</sequence>
<dbReference type="SUPFAM" id="SSF52172">
    <property type="entry name" value="CheY-like"/>
    <property type="match status" value="1"/>
</dbReference>
<evidence type="ECO:0000256" key="1">
    <source>
        <dbReference type="ARBA" id="ARBA00006464"/>
    </source>
</evidence>
<keyword evidence="2" id="KW-0812">Transmembrane</keyword>
<dbReference type="eggNOG" id="COG0784">
    <property type="taxonomic scope" value="Bacteria"/>
</dbReference>
<protein>
    <submittedName>
        <fullName evidence="4">Sugar transferase</fullName>
    </submittedName>
</protein>
<dbReference type="KEGG" id="sli:Slin_3851"/>
<dbReference type="HOGENOM" id="CLU_024920_1_3_10"/>
<gene>
    <name evidence="4" type="ordered locus">Slin_3851</name>
</gene>
<accession>D2QHP2</accession>
<dbReference type="AlphaFoldDB" id="D2QHP2"/>
<dbReference type="InterPro" id="IPR011006">
    <property type="entry name" value="CheY-like_superfamily"/>
</dbReference>
<organism evidence="4 5">
    <name type="scientific">Spirosoma linguale (strain ATCC 33905 / DSM 74 / LMG 10896 / Claus 1)</name>
    <dbReference type="NCBI Taxonomy" id="504472"/>
    <lineage>
        <taxon>Bacteria</taxon>
        <taxon>Pseudomonadati</taxon>
        <taxon>Bacteroidota</taxon>
        <taxon>Cytophagia</taxon>
        <taxon>Cytophagales</taxon>
        <taxon>Cytophagaceae</taxon>
        <taxon>Spirosoma</taxon>
    </lineage>
</organism>
<dbReference type="STRING" id="504472.Slin_3851"/>
<dbReference type="GO" id="GO:0016780">
    <property type="term" value="F:phosphotransferase activity, for other substituted phosphate groups"/>
    <property type="evidence" value="ECO:0007669"/>
    <property type="project" value="TreeGrafter"/>
</dbReference>
<dbReference type="Pfam" id="PF02397">
    <property type="entry name" value="Bac_transf"/>
    <property type="match status" value="1"/>
</dbReference>
<dbReference type="eggNOG" id="COG2148">
    <property type="taxonomic scope" value="Bacteria"/>
</dbReference>
<dbReference type="InterPro" id="IPR003362">
    <property type="entry name" value="Bact_transf"/>
</dbReference>
<keyword evidence="5" id="KW-1185">Reference proteome</keyword>
<proteinExistence type="inferred from homology"/>
<feature type="transmembrane region" description="Helical" evidence="2">
    <location>
        <begin position="158"/>
        <end position="181"/>
    </location>
</feature>
<keyword evidence="2" id="KW-1133">Transmembrane helix</keyword>
<dbReference type="RefSeq" id="WP_012928352.1">
    <property type="nucleotide sequence ID" value="NC_013730.1"/>
</dbReference>
<evidence type="ECO:0000313" key="4">
    <source>
        <dbReference type="EMBL" id="ADB39841.1"/>
    </source>
</evidence>
<name>D2QHP2_SPILD</name>
<feature type="domain" description="Bacterial sugar transferase" evidence="3">
    <location>
        <begin position="153"/>
        <end position="391"/>
    </location>
</feature>
<dbReference type="Proteomes" id="UP000002028">
    <property type="component" value="Chromosome"/>
</dbReference>
<evidence type="ECO:0000256" key="2">
    <source>
        <dbReference type="SAM" id="Phobius"/>
    </source>
</evidence>
<comment type="similarity">
    <text evidence="1">Belongs to the bacterial sugar transferase family.</text>
</comment>
<keyword evidence="2" id="KW-0472">Membrane</keyword>
<dbReference type="PANTHER" id="PTHR30576">
    <property type="entry name" value="COLANIC BIOSYNTHESIS UDP-GLUCOSE LIPID CARRIER TRANSFERASE"/>
    <property type="match status" value="1"/>
</dbReference>
<reference evidence="4 5" key="1">
    <citation type="journal article" date="2010" name="Stand. Genomic Sci.">
        <title>Complete genome sequence of Spirosoma linguale type strain (1).</title>
        <authorList>
            <person name="Lail K."/>
            <person name="Sikorski J."/>
            <person name="Saunders E."/>
            <person name="Lapidus A."/>
            <person name="Glavina Del Rio T."/>
            <person name="Copeland A."/>
            <person name="Tice H."/>
            <person name="Cheng J.-F."/>
            <person name="Lucas S."/>
            <person name="Nolan M."/>
            <person name="Bruce D."/>
            <person name="Goodwin L."/>
            <person name="Pitluck S."/>
            <person name="Ivanova N."/>
            <person name="Mavromatis K."/>
            <person name="Ovchinnikova G."/>
            <person name="Pati A."/>
            <person name="Chen A."/>
            <person name="Palaniappan K."/>
            <person name="Land M."/>
            <person name="Hauser L."/>
            <person name="Chang Y.-J."/>
            <person name="Jeffries C.D."/>
            <person name="Chain P."/>
            <person name="Brettin T."/>
            <person name="Detter J.C."/>
            <person name="Schuetze A."/>
            <person name="Rohde M."/>
            <person name="Tindall B.J."/>
            <person name="Goeker M."/>
            <person name="Bristow J."/>
            <person name="Eisen J.A."/>
            <person name="Markowitz V."/>
            <person name="Hugenholtz P."/>
            <person name="Kyrpides N.C."/>
            <person name="Klenk H.-P."/>
            <person name="Chen F."/>
        </authorList>
    </citation>
    <scope>NUCLEOTIDE SEQUENCE [LARGE SCALE GENOMIC DNA]</scope>
    <source>
        <strain evidence="5">ATCC 33905 / DSM 74 / LMG 10896 / Claus 1</strain>
    </source>
</reference>
<keyword evidence="4" id="KW-0808">Transferase</keyword>
<dbReference type="PANTHER" id="PTHR30576:SF0">
    <property type="entry name" value="UNDECAPRENYL-PHOSPHATE N-ACETYLGALACTOSAMINYL 1-PHOSPHATE TRANSFERASE-RELATED"/>
    <property type="match status" value="1"/>
</dbReference>
<evidence type="ECO:0000259" key="3">
    <source>
        <dbReference type="Pfam" id="PF02397"/>
    </source>
</evidence>
<evidence type="ECO:0000313" key="5">
    <source>
        <dbReference type="Proteomes" id="UP000002028"/>
    </source>
</evidence>
<dbReference type="EMBL" id="CP001769">
    <property type="protein sequence ID" value="ADB39841.1"/>
    <property type="molecule type" value="Genomic_DNA"/>
</dbReference>